<dbReference type="OrthoDB" id="1922186at2759"/>
<dbReference type="OMA" id="CRYRANE"/>
<dbReference type="SMART" id="SM00439">
    <property type="entry name" value="BAH"/>
    <property type="match status" value="1"/>
</dbReference>
<keyword evidence="4" id="KW-1185">Reference proteome</keyword>
<dbReference type="AlphaFoldDB" id="A0A1X7UY04"/>
<dbReference type="GO" id="GO:0031507">
    <property type="term" value="P:heterochromatin formation"/>
    <property type="evidence" value="ECO:0007669"/>
    <property type="project" value="TreeGrafter"/>
</dbReference>
<dbReference type="Gene3D" id="2.30.30.490">
    <property type="match status" value="1"/>
</dbReference>
<dbReference type="GO" id="GO:0005677">
    <property type="term" value="C:chromatin silencing complex"/>
    <property type="evidence" value="ECO:0007669"/>
    <property type="project" value="TreeGrafter"/>
</dbReference>
<feature type="compositionally biased region" description="Polar residues" evidence="1">
    <location>
        <begin position="119"/>
        <end position="136"/>
    </location>
</feature>
<reference evidence="3" key="2">
    <citation type="submission" date="2017-05" db="UniProtKB">
        <authorList>
            <consortium name="EnsemblMetazoa"/>
        </authorList>
    </citation>
    <scope>IDENTIFICATION</scope>
</reference>
<reference evidence="4" key="1">
    <citation type="journal article" date="2010" name="Nature">
        <title>The Amphimedon queenslandica genome and the evolution of animal complexity.</title>
        <authorList>
            <person name="Srivastava M."/>
            <person name="Simakov O."/>
            <person name="Chapman J."/>
            <person name="Fahey B."/>
            <person name="Gauthier M.E."/>
            <person name="Mitros T."/>
            <person name="Richards G.S."/>
            <person name="Conaco C."/>
            <person name="Dacre M."/>
            <person name="Hellsten U."/>
            <person name="Larroux C."/>
            <person name="Putnam N.H."/>
            <person name="Stanke M."/>
            <person name="Adamska M."/>
            <person name="Darling A."/>
            <person name="Degnan S.M."/>
            <person name="Oakley T.H."/>
            <person name="Plachetzki D.C."/>
            <person name="Zhai Y."/>
            <person name="Adamski M."/>
            <person name="Calcino A."/>
            <person name="Cummins S.F."/>
            <person name="Goodstein D.M."/>
            <person name="Harris C."/>
            <person name="Jackson D.J."/>
            <person name="Leys S.P."/>
            <person name="Shu S."/>
            <person name="Woodcroft B.J."/>
            <person name="Vervoort M."/>
            <person name="Kosik K.S."/>
            <person name="Manning G."/>
            <person name="Degnan B.M."/>
            <person name="Rokhsar D.S."/>
        </authorList>
    </citation>
    <scope>NUCLEOTIDE SEQUENCE [LARGE SCALE GENOMIC DNA]</scope>
</reference>
<evidence type="ECO:0000256" key="1">
    <source>
        <dbReference type="SAM" id="MobiDB-lite"/>
    </source>
</evidence>
<feature type="compositionally biased region" description="Polar residues" evidence="1">
    <location>
        <begin position="187"/>
        <end position="205"/>
    </location>
</feature>
<dbReference type="GO" id="GO:0003682">
    <property type="term" value="F:chromatin binding"/>
    <property type="evidence" value="ECO:0007669"/>
    <property type="project" value="InterPro"/>
</dbReference>
<dbReference type="STRING" id="400682.A0A1X7UY04"/>
<feature type="compositionally biased region" description="Polar residues" evidence="1">
    <location>
        <begin position="96"/>
        <end position="109"/>
    </location>
</feature>
<dbReference type="InParanoid" id="A0A1X7UY04"/>
<name>A0A1X7UY04_AMPQE</name>
<dbReference type="EnsemblMetazoa" id="XM_003386300.3">
    <property type="protein sequence ID" value="XP_003386348.2"/>
    <property type="gene ID" value="LOC100637584"/>
</dbReference>
<dbReference type="eggNOG" id="KOG1886">
    <property type="taxonomic scope" value="Eukaryota"/>
</dbReference>
<feature type="compositionally biased region" description="Low complexity" evidence="1">
    <location>
        <begin position="316"/>
        <end position="337"/>
    </location>
</feature>
<dbReference type="InterPro" id="IPR053032">
    <property type="entry name" value="BAH_domain-containing"/>
</dbReference>
<protein>
    <recommendedName>
        <fullName evidence="2">BAH domain-containing protein</fullName>
    </recommendedName>
</protein>
<evidence type="ECO:0000313" key="3">
    <source>
        <dbReference type="EnsemblMetazoa" id="Aqu2.1.32860_001"/>
    </source>
</evidence>
<dbReference type="GO" id="GO:0045892">
    <property type="term" value="P:negative regulation of DNA-templated transcription"/>
    <property type="evidence" value="ECO:0007669"/>
    <property type="project" value="TreeGrafter"/>
</dbReference>
<proteinExistence type="predicted"/>
<dbReference type="EnsemblMetazoa" id="Aqu2.1.32860_001">
    <property type="protein sequence ID" value="Aqu2.1.32860_001"/>
    <property type="gene ID" value="Aqu2.1.32860"/>
</dbReference>
<feature type="region of interest" description="Disordered" evidence="1">
    <location>
        <begin position="94"/>
        <end position="163"/>
    </location>
</feature>
<organism evidence="3">
    <name type="scientific">Amphimedon queenslandica</name>
    <name type="common">Sponge</name>
    <dbReference type="NCBI Taxonomy" id="400682"/>
    <lineage>
        <taxon>Eukaryota</taxon>
        <taxon>Metazoa</taxon>
        <taxon>Porifera</taxon>
        <taxon>Demospongiae</taxon>
        <taxon>Heteroscleromorpha</taxon>
        <taxon>Haplosclerida</taxon>
        <taxon>Niphatidae</taxon>
        <taxon>Amphimedon</taxon>
    </lineage>
</organism>
<feature type="compositionally biased region" description="Polar residues" evidence="1">
    <location>
        <begin position="291"/>
        <end position="305"/>
    </location>
</feature>
<feature type="region of interest" description="Disordered" evidence="1">
    <location>
        <begin position="181"/>
        <end position="214"/>
    </location>
</feature>
<evidence type="ECO:0000313" key="4">
    <source>
        <dbReference type="Proteomes" id="UP000007879"/>
    </source>
</evidence>
<dbReference type="EnsemblMetazoa" id="XM_019995987.1">
    <property type="protein sequence ID" value="XP_019851546.1"/>
    <property type="gene ID" value="LOC100637584"/>
</dbReference>
<dbReference type="PANTHER" id="PTHR46576">
    <property type="entry name" value="BROMO ADJACENT HOMOLOGY DOMAIN-CONTAINING 1 PROTEIN"/>
    <property type="match status" value="1"/>
</dbReference>
<gene>
    <name evidence="3" type="primary">100637584</name>
</gene>
<feature type="domain" description="BAH" evidence="2">
    <location>
        <begin position="460"/>
        <end position="587"/>
    </location>
</feature>
<dbReference type="GO" id="GO:0000976">
    <property type="term" value="F:transcription cis-regulatory region binding"/>
    <property type="evidence" value="ECO:0007669"/>
    <property type="project" value="TreeGrafter"/>
</dbReference>
<evidence type="ECO:0000259" key="2">
    <source>
        <dbReference type="PROSITE" id="PS51038"/>
    </source>
</evidence>
<dbReference type="PANTHER" id="PTHR46576:SF1">
    <property type="entry name" value="BROMO ADJACENT HOMOLOGY DOMAIN-CONTAINING 1 PROTEIN"/>
    <property type="match status" value="1"/>
</dbReference>
<feature type="region of interest" description="Disordered" evidence="1">
    <location>
        <begin position="263"/>
        <end position="352"/>
    </location>
</feature>
<accession>A0A1X7UY04</accession>
<dbReference type="InterPro" id="IPR001025">
    <property type="entry name" value="BAH_dom"/>
</dbReference>
<dbReference type="InterPro" id="IPR043151">
    <property type="entry name" value="BAH_sf"/>
</dbReference>
<sequence>MFTSTSGPRRQRPLRPIAPAVKTLVLDNRGKLFPTANLVYTTTGNEHYIHSRLKSILPSGPKEAAQAYTGISTGNSIRRMASVNAEARTKLVYSSDYGSGQKSSTTSLNGHDAGDRVFPTSSSDDSINGQVHNGTSHEGVLPASTSPSKLSYQSAPTTSPTHIQMKDSYVQVVDVRKAQQRKIGEASSLSPPNGTASHQLTSSPLINKPPVRRVNKPKSNTYIQRIAAVNARACVHAIMGYEYLTKKRETELRNVLCIGESSESDSILGKRSPSEQPGNSNQNNSKKKNLRSTNNTKQTATSSVMQPGPAVGSTGSSHESSLQSASQDSDVESVSSSNDDHEELPSSGRYYSFESSQDPPYNCLGLLYNSDTIHSRSFTYFTTEGHLPPLFIPPIVPKRCYEAHNLRSRILEKPISKKRPRKGDNGWTVIGDPVKSIEIRHKGGGKHERKYFIGIQRKDERVFVRDSITVRSGHKKSDVPYVAKVGSIWQESDGINLTVFWYYRPDDVEQHIAVLFYPTELMASQHHDDIGVACIDGKSKVLGFTEYCRYRANEERINSGRPQRSIVPSFNSESDTDGMYHASKKHHLEVEDAEEDDDDDSNVYFCYRAFNHITGKVLKSFT</sequence>
<dbReference type="PROSITE" id="PS51038">
    <property type="entry name" value="BAH"/>
    <property type="match status" value="1"/>
</dbReference>
<dbReference type="Pfam" id="PF01426">
    <property type="entry name" value="BAH"/>
    <property type="match status" value="1"/>
</dbReference>
<dbReference type="KEGG" id="aqu:100637584"/>
<dbReference type="Proteomes" id="UP000007879">
    <property type="component" value="Unassembled WGS sequence"/>
</dbReference>
<feature type="compositionally biased region" description="Polar residues" evidence="1">
    <location>
        <begin position="143"/>
        <end position="162"/>
    </location>
</feature>